<accession>A0A936EZQ9</accession>
<keyword evidence="3" id="KW-0012">Acyltransferase</keyword>
<dbReference type="EMBL" id="JADKCH010000001">
    <property type="protein sequence ID" value="MBK8571271.1"/>
    <property type="molecule type" value="Genomic_DNA"/>
</dbReference>
<protein>
    <submittedName>
        <fullName evidence="5">Phosphate butyryltransferase</fullName>
    </submittedName>
</protein>
<name>A0A936EZQ9_9BACT</name>
<dbReference type="GO" id="GO:0016746">
    <property type="term" value="F:acyltransferase activity"/>
    <property type="evidence" value="ECO:0007669"/>
    <property type="project" value="UniProtKB-KW"/>
</dbReference>
<dbReference type="InterPro" id="IPR012147">
    <property type="entry name" value="P_Ac_Bu_trans"/>
</dbReference>
<gene>
    <name evidence="5" type="ORF">IPN91_01240</name>
</gene>
<dbReference type="Proteomes" id="UP000709959">
    <property type="component" value="Unassembled WGS sequence"/>
</dbReference>
<reference evidence="5 6" key="1">
    <citation type="submission" date="2020-10" db="EMBL/GenBank/DDBJ databases">
        <title>Connecting structure to function with the recovery of over 1000 high-quality activated sludge metagenome-assembled genomes encoding full-length rRNA genes using long-read sequencing.</title>
        <authorList>
            <person name="Singleton C.M."/>
            <person name="Petriglieri F."/>
            <person name="Kristensen J.M."/>
            <person name="Kirkegaard R.H."/>
            <person name="Michaelsen T.Y."/>
            <person name="Andersen M.H."/>
            <person name="Karst S.M."/>
            <person name="Dueholm M.S."/>
            <person name="Nielsen P.H."/>
            <person name="Albertsen M."/>
        </authorList>
    </citation>
    <scope>NUCLEOTIDE SEQUENCE [LARGE SCALE GENOMIC DNA]</scope>
    <source>
        <strain evidence="5">OdNE_18-Q3-R46-58_MAXAC.008</strain>
    </source>
</reference>
<evidence type="ECO:0000313" key="5">
    <source>
        <dbReference type="EMBL" id="MBK8571271.1"/>
    </source>
</evidence>
<dbReference type="InterPro" id="IPR002505">
    <property type="entry name" value="PTA_PTB"/>
</dbReference>
<feature type="domain" description="Phosphate acetyl/butaryl transferase" evidence="4">
    <location>
        <begin position="79"/>
        <end position="297"/>
    </location>
</feature>
<comment type="caution">
    <text evidence="5">The sequence shown here is derived from an EMBL/GenBank/DDBJ whole genome shotgun (WGS) entry which is preliminary data.</text>
</comment>
<organism evidence="5 6">
    <name type="scientific">Candidatus Geothrix odensensis</name>
    <dbReference type="NCBI Taxonomy" id="2954440"/>
    <lineage>
        <taxon>Bacteria</taxon>
        <taxon>Pseudomonadati</taxon>
        <taxon>Acidobacteriota</taxon>
        <taxon>Holophagae</taxon>
        <taxon>Holophagales</taxon>
        <taxon>Holophagaceae</taxon>
        <taxon>Geothrix</taxon>
    </lineage>
</organism>
<keyword evidence="2" id="KW-0808">Transferase</keyword>
<proteinExistence type="inferred from homology"/>
<sequence>MRINTLDELLLAVKDRPRKRLVVAWANDTHTLEAVNAAVEAGLVEAFLVGDEPIMAKGCQELGIPRDRFCMTHAATDREAAAKAVAMVRSGEADLLMKGLLSTELYMKAILNKELGLLDSGAILSHVTVMEHPNHSKLLIAGDVAVIPEPELKEKVAILGYLVKAARALGIETPKVAVLSASEQVQPKLRSSAEAALLSKMAERGQIRGAFVDGPMALDGAIDPESARIKGMGGPVAGDADCLLFPNLEAGNVFYKAGTKLGGAEIAAVVAGARVPCVLSSRGDSAKTKLSSIALAALLA</sequence>
<dbReference type="Gene3D" id="3.40.718.10">
    <property type="entry name" value="Isopropylmalate Dehydrogenase"/>
    <property type="match status" value="1"/>
</dbReference>
<dbReference type="Pfam" id="PF01515">
    <property type="entry name" value="PTA_PTB"/>
    <property type="match status" value="1"/>
</dbReference>
<evidence type="ECO:0000259" key="4">
    <source>
        <dbReference type="Pfam" id="PF01515"/>
    </source>
</evidence>
<evidence type="ECO:0000313" key="6">
    <source>
        <dbReference type="Proteomes" id="UP000709959"/>
    </source>
</evidence>
<dbReference type="InterPro" id="IPR050500">
    <property type="entry name" value="Phos_Acetyltrans/Butyryltrans"/>
</dbReference>
<dbReference type="PANTHER" id="PTHR43356:SF2">
    <property type="entry name" value="PHOSPHATE ACETYLTRANSFERASE"/>
    <property type="match status" value="1"/>
</dbReference>
<dbReference type="PANTHER" id="PTHR43356">
    <property type="entry name" value="PHOSPHATE ACETYLTRANSFERASE"/>
    <property type="match status" value="1"/>
</dbReference>
<comment type="similarity">
    <text evidence="1">Belongs to the phosphate acetyltransferase and butyryltransferase family.</text>
</comment>
<evidence type="ECO:0000256" key="1">
    <source>
        <dbReference type="ARBA" id="ARBA00005656"/>
    </source>
</evidence>
<dbReference type="AlphaFoldDB" id="A0A936EZQ9"/>
<evidence type="ECO:0000256" key="2">
    <source>
        <dbReference type="ARBA" id="ARBA00022679"/>
    </source>
</evidence>
<dbReference type="SUPFAM" id="SSF53659">
    <property type="entry name" value="Isocitrate/Isopropylmalate dehydrogenase-like"/>
    <property type="match status" value="1"/>
</dbReference>
<dbReference type="PIRSF" id="PIRSF000428">
    <property type="entry name" value="P_Ac_trans"/>
    <property type="match status" value="1"/>
</dbReference>
<evidence type="ECO:0000256" key="3">
    <source>
        <dbReference type="ARBA" id="ARBA00023315"/>
    </source>
</evidence>